<evidence type="ECO:0000256" key="2">
    <source>
        <dbReference type="SAM" id="Phobius"/>
    </source>
</evidence>
<evidence type="ECO:0000259" key="3">
    <source>
        <dbReference type="Pfam" id="PF09851"/>
    </source>
</evidence>
<evidence type="ECO:0000313" key="4">
    <source>
        <dbReference type="EMBL" id="MEL5996875.1"/>
    </source>
</evidence>
<proteinExistence type="predicted"/>
<organism evidence="4 5">
    <name type="scientific">Hymenobacter segetis</name>
    <dbReference type="NCBI Taxonomy" id="2025509"/>
    <lineage>
        <taxon>Bacteria</taxon>
        <taxon>Pseudomonadati</taxon>
        <taxon>Bacteroidota</taxon>
        <taxon>Cytophagia</taxon>
        <taxon>Cytophagales</taxon>
        <taxon>Hymenobacteraceae</taxon>
        <taxon>Hymenobacter</taxon>
    </lineage>
</organism>
<comment type="caution">
    <text evidence="4">The sequence shown here is derived from an EMBL/GenBank/DDBJ whole genome shotgun (WGS) entry which is preliminary data.</text>
</comment>
<feature type="region of interest" description="Disordered" evidence="1">
    <location>
        <begin position="157"/>
        <end position="232"/>
    </location>
</feature>
<feature type="transmembrane region" description="Helical" evidence="2">
    <location>
        <begin position="132"/>
        <end position="153"/>
    </location>
</feature>
<keyword evidence="2" id="KW-1133">Transmembrane helix</keyword>
<evidence type="ECO:0000256" key="1">
    <source>
        <dbReference type="SAM" id="MobiDB-lite"/>
    </source>
</evidence>
<keyword evidence="5" id="KW-1185">Reference proteome</keyword>
<sequence length="232" mass="24511">MDNPNSPLDTLRQLKEMLDSGAITPTEFEALKQRLVFTAPAAPTAPVTPESIAPEPVVPPTPVVFDRPPVASEPVLPLAEELPEPAPVYFTAGPEPLPEPLLLPLSEPEHEPAWRTRDEFPPLAEEPARNPLALIFAIGGVLAFLAVVLYLNLNRPPSEHISSTSQTAADSVSTTIETGPQAEPLPSTVAAPETVRVAPAHPAPVIQPRTAPTRSDSAETAPPAASDSAARQ</sequence>
<reference evidence="4 5" key="1">
    <citation type="journal article" date="2018" name="Arch. Microbiol.">
        <title>Hymenobacter segetis sp. nov., isolated from soil.</title>
        <authorList>
            <person name="Ten L.N."/>
            <person name="Lim S.J."/>
            <person name="Kim B.O."/>
            <person name="Kang I.K."/>
            <person name="Jung H.Y."/>
        </authorList>
    </citation>
    <scope>NUCLEOTIDE SEQUENCE [LARGE SCALE GENOMIC DNA]</scope>
    <source>
        <strain evidence="4 5">S7-3-11</strain>
    </source>
</reference>
<dbReference type="InterPro" id="IPR018649">
    <property type="entry name" value="SHOCT"/>
</dbReference>
<dbReference type="EMBL" id="JBCEVZ010000104">
    <property type="protein sequence ID" value="MEL5996875.1"/>
    <property type="molecule type" value="Genomic_DNA"/>
</dbReference>
<accession>A0ABU9M4S6</accession>
<dbReference type="Pfam" id="PF09851">
    <property type="entry name" value="SHOCT"/>
    <property type="match status" value="1"/>
</dbReference>
<gene>
    <name evidence="4" type="ORF">AAFH49_21875</name>
</gene>
<dbReference type="RefSeq" id="WP_342301563.1">
    <property type="nucleotide sequence ID" value="NZ_JBCEVZ010000104.1"/>
</dbReference>
<name>A0ABU9M4S6_9BACT</name>
<dbReference type="Proteomes" id="UP001479606">
    <property type="component" value="Unassembled WGS sequence"/>
</dbReference>
<feature type="compositionally biased region" description="Polar residues" evidence="1">
    <location>
        <begin position="160"/>
        <end position="178"/>
    </location>
</feature>
<protein>
    <submittedName>
        <fullName evidence="4">SHOCT domain-containing protein</fullName>
    </submittedName>
</protein>
<feature type="domain" description="SHOCT" evidence="3">
    <location>
        <begin position="9"/>
        <end position="35"/>
    </location>
</feature>
<evidence type="ECO:0000313" key="5">
    <source>
        <dbReference type="Proteomes" id="UP001479606"/>
    </source>
</evidence>
<keyword evidence="2" id="KW-0812">Transmembrane</keyword>
<keyword evidence="2" id="KW-0472">Membrane</keyword>